<dbReference type="EMBL" id="CM039426">
    <property type="protein sequence ID" value="KAI4356876.1"/>
    <property type="molecule type" value="Genomic_DNA"/>
</dbReference>
<evidence type="ECO:0000313" key="1">
    <source>
        <dbReference type="EMBL" id="KAI4356876.1"/>
    </source>
</evidence>
<organism evidence="1 2">
    <name type="scientific">Bauhinia variegata</name>
    <name type="common">Purple orchid tree</name>
    <name type="synonym">Phanera variegata</name>
    <dbReference type="NCBI Taxonomy" id="167791"/>
    <lineage>
        <taxon>Eukaryota</taxon>
        <taxon>Viridiplantae</taxon>
        <taxon>Streptophyta</taxon>
        <taxon>Embryophyta</taxon>
        <taxon>Tracheophyta</taxon>
        <taxon>Spermatophyta</taxon>
        <taxon>Magnoliopsida</taxon>
        <taxon>eudicotyledons</taxon>
        <taxon>Gunneridae</taxon>
        <taxon>Pentapetalae</taxon>
        <taxon>rosids</taxon>
        <taxon>fabids</taxon>
        <taxon>Fabales</taxon>
        <taxon>Fabaceae</taxon>
        <taxon>Cercidoideae</taxon>
        <taxon>Cercideae</taxon>
        <taxon>Bauhiniinae</taxon>
        <taxon>Bauhinia</taxon>
    </lineage>
</organism>
<comment type="caution">
    <text evidence="1">The sequence shown here is derived from an EMBL/GenBank/DDBJ whole genome shotgun (WGS) entry which is preliminary data.</text>
</comment>
<sequence>MSADANESSMVGALERGATRYIAKPIMFSDLGGLWQFATWSKSKEMRKDSEGAKSKKQPEQKVGKNEEGKAIGGQLVFKRKRLTWTKELHQRFMDAINTIGVEKARPKKILQLMNVPGLKKEKVSSYLQISVSQKYRLSLKRQAEARMQRNNITLSQSSLGSDSYNLYQTQNYLPTSKLQSLAYDPNTIYRNYNYPSNPTSMYFPGYPATFPSQGNSLGHYSKQHQNQLILPWNQQQGQQSFQQRSLQSLNPQYLTYKTTFDSNYQKGLSNFMPYQGTSRGYNQSISMQNELISPWNPQGAANTTPSFRDGFNILGGGNNYAGAGQIENGVGTFNGNVLPSNVGNSTTGGNQMHSMQQHVPQQPLPWEEIDESLGIENLQFNDDEHGPLFPVLHE</sequence>
<evidence type="ECO:0000313" key="2">
    <source>
        <dbReference type="Proteomes" id="UP000828941"/>
    </source>
</evidence>
<name>A0ACB9Q7S0_BAUVA</name>
<proteinExistence type="predicted"/>
<gene>
    <name evidence="1" type="ORF">L6164_000861</name>
</gene>
<reference evidence="1 2" key="1">
    <citation type="journal article" date="2022" name="DNA Res.">
        <title>Chromosomal-level genome assembly of the orchid tree Bauhinia variegata (Leguminosae; Cercidoideae) supports the allotetraploid origin hypothesis of Bauhinia.</title>
        <authorList>
            <person name="Zhong Y."/>
            <person name="Chen Y."/>
            <person name="Zheng D."/>
            <person name="Pang J."/>
            <person name="Liu Y."/>
            <person name="Luo S."/>
            <person name="Meng S."/>
            <person name="Qian L."/>
            <person name="Wei D."/>
            <person name="Dai S."/>
            <person name="Zhou R."/>
        </authorList>
    </citation>
    <scope>NUCLEOTIDE SEQUENCE [LARGE SCALE GENOMIC DNA]</scope>
    <source>
        <strain evidence="1">BV-YZ2020</strain>
    </source>
</reference>
<dbReference type="Proteomes" id="UP000828941">
    <property type="component" value="Chromosome 1"/>
</dbReference>
<accession>A0ACB9Q7S0</accession>
<protein>
    <submittedName>
        <fullName evidence="1">Uncharacterized protein</fullName>
    </submittedName>
</protein>
<keyword evidence="2" id="KW-1185">Reference proteome</keyword>